<comment type="caution">
    <text evidence="1">The sequence shown here is derived from an EMBL/GenBank/DDBJ whole genome shotgun (WGS) entry which is preliminary data.</text>
</comment>
<dbReference type="AlphaFoldDB" id="A0AAW8FT58"/>
<evidence type="ECO:0008006" key="3">
    <source>
        <dbReference type="Google" id="ProtNLM"/>
    </source>
</evidence>
<evidence type="ECO:0000313" key="1">
    <source>
        <dbReference type="EMBL" id="MDQ0912232.1"/>
    </source>
</evidence>
<organism evidence="1 2">
    <name type="scientific">Streptomyces canus</name>
    <dbReference type="NCBI Taxonomy" id="58343"/>
    <lineage>
        <taxon>Bacteria</taxon>
        <taxon>Bacillati</taxon>
        <taxon>Actinomycetota</taxon>
        <taxon>Actinomycetes</taxon>
        <taxon>Kitasatosporales</taxon>
        <taxon>Streptomycetaceae</taxon>
        <taxon>Streptomyces</taxon>
        <taxon>Streptomyces aurantiacus group</taxon>
    </lineage>
</organism>
<protein>
    <recommendedName>
        <fullName evidence="3">IPT/TIG domain-containing protein</fullName>
    </recommendedName>
</protein>
<reference evidence="1" key="1">
    <citation type="submission" date="2023-07" db="EMBL/GenBank/DDBJ databases">
        <title>Comparative genomics of wheat-associated soil bacteria to identify genetic determinants of phenazine resistance.</title>
        <authorList>
            <person name="Mouncey N."/>
        </authorList>
    </citation>
    <scope>NUCLEOTIDE SEQUENCE</scope>
    <source>
        <strain evidence="1">V4I22</strain>
    </source>
</reference>
<evidence type="ECO:0000313" key="2">
    <source>
        <dbReference type="Proteomes" id="UP001234216"/>
    </source>
</evidence>
<name>A0AAW8FT58_9ACTN</name>
<dbReference type="Proteomes" id="UP001234216">
    <property type="component" value="Unassembled WGS sequence"/>
</dbReference>
<gene>
    <name evidence="1" type="ORF">QFZ22_008217</name>
</gene>
<sequence>MDSCTVWQKVSKGPVCEDVEGGEDLGQFVAHATAQEDRAGQGLLQVRSARPVADHDDLDALQTARVGQVLGDRGGCAPAGEGDADLGVAREGEGGATDDGARRQGVHAVPGAGCGGRRDDGRKVAAIYEVPGGLERAGGHAVHIRGKGFGHYDDTHTGVLAALDVAASTWIFASDERPVSVPLYTRAGQAVSMPT</sequence>
<accession>A0AAW8FT58</accession>
<proteinExistence type="predicted"/>
<dbReference type="EMBL" id="JAUSZV010000005">
    <property type="protein sequence ID" value="MDQ0912232.1"/>
    <property type="molecule type" value="Genomic_DNA"/>
</dbReference>